<dbReference type="EMBL" id="JBJURJ010000013">
    <property type="protein sequence ID" value="MFM9330475.1"/>
    <property type="molecule type" value="Genomic_DNA"/>
</dbReference>
<keyword evidence="1" id="KW-0808">Transferase</keyword>
<dbReference type="Proteomes" id="UP001631969">
    <property type="component" value="Unassembled WGS sequence"/>
</dbReference>
<sequence>MKNRPLAFQIWTGLVLLTTAILVLVFLLMPVILNRYVSREIYASIESEQETGIRKGEAGLSDPNMAERQIEQQDKRTVKTFLLLDSGRQVAPLRNIPSVLLEDARRHSALQTALSGRYQINVEGERLFYVIRHVRILNRQFTVVSYMWDTYYHDLMKGMMKQLIWVSAAVLLFSLLPALWLSRSLSRPLVMLSGFVRGIAGRSWGEPLTLERKDEIGQLAGSIEVMRDRLKRQDEYQQTMLQHVSHELKTPVMIIRSYAQSIEDGIYPQGDLAGSVHVISKESERLEKLVHKLLYLTKLDYVAAEAKRHQTFRLDQTVGAVLEKLRWKRPELVYEAVMEPLSVVGDEEQWTTAVENLLDNQIRYAQTRVLIRTEGPTLLVLGNDGPPLPPQVAGQEFSAFGSGPGGQFGLGLTIVQRVASLHHAQLLARNIAGGVEFRISFSPSASES</sequence>
<keyword evidence="2" id="KW-1185">Reference proteome</keyword>
<gene>
    <name evidence="1" type="ORF">ACI1P1_19420</name>
</gene>
<keyword evidence="1" id="KW-0418">Kinase</keyword>
<comment type="caution">
    <text evidence="1">The sequence shown here is derived from an EMBL/GenBank/DDBJ whole genome shotgun (WGS) entry which is preliminary data.</text>
</comment>
<evidence type="ECO:0000313" key="2">
    <source>
        <dbReference type="Proteomes" id="UP001631969"/>
    </source>
</evidence>
<protein>
    <submittedName>
        <fullName evidence="1">Sensor histidine kinase</fullName>
    </submittedName>
</protein>
<name>A0ACC7P2F1_9BACL</name>
<proteinExistence type="predicted"/>
<accession>A0ACC7P2F1</accession>
<organism evidence="1 2">
    <name type="scientific">Paenibacillus mesotrionivorans</name>
    <dbReference type="NCBI Taxonomy" id="3160968"/>
    <lineage>
        <taxon>Bacteria</taxon>
        <taxon>Bacillati</taxon>
        <taxon>Bacillota</taxon>
        <taxon>Bacilli</taxon>
        <taxon>Bacillales</taxon>
        <taxon>Paenibacillaceae</taxon>
        <taxon>Paenibacillus</taxon>
    </lineage>
</organism>
<evidence type="ECO:0000313" key="1">
    <source>
        <dbReference type="EMBL" id="MFM9330475.1"/>
    </source>
</evidence>
<reference evidence="1" key="1">
    <citation type="submission" date="2024-12" db="EMBL/GenBank/DDBJ databases">
        <authorList>
            <person name="Wu N."/>
        </authorList>
    </citation>
    <scope>NUCLEOTIDE SEQUENCE</scope>
    <source>
        <strain evidence="1">P15</strain>
    </source>
</reference>